<dbReference type="Pfam" id="PF06097">
    <property type="entry name" value="DUF945"/>
    <property type="match status" value="1"/>
</dbReference>
<evidence type="ECO:0000313" key="11">
    <source>
        <dbReference type="Proteomes" id="UP000471242"/>
    </source>
</evidence>
<proteinExistence type="predicted"/>
<evidence type="ECO:0000313" key="2">
    <source>
        <dbReference type="EMBL" id="CSC99956.1"/>
    </source>
</evidence>
<dbReference type="Proteomes" id="UP000323225">
    <property type="component" value="Unassembled WGS sequence"/>
</dbReference>
<reference evidence="5 11" key="2">
    <citation type="submission" date="2018-09" db="EMBL/GenBank/DDBJ databases">
        <title>Genomic epidemiology reveals two lineages of Vibrio cholerae that can cause global cholera epidemics despite absence of cholera toxin gene.</title>
        <authorList>
            <person name="Wang H."/>
            <person name="Zen W."/>
            <person name="Yu H."/>
            <person name="Zhang W."/>
            <person name="Pan J."/>
            <person name="Yang C."/>
            <person name="Cui Y."/>
        </authorList>
    </citation>
    <scope>NUCLEOTIDE SEQUENCE [LARGE SCALE GENOMIC DNA]</scope>
    <source>
        <strain evidence="5 11">00-1_S85</strain>
    </source>
</reference>
<dbReference type="InterPro" id="IPR010352">
    <property type="entry name" value="DUF945"/>
</dbReference>
<reference evidence="4" key="6">
    <citation type="submission" date="2023-08" db="EMBL/GenBank/DDBJ databases">
        <title>Vibrio cholerae Outbreaks in Tanzania Exemplify Founder Flush: Simultaneous Increases in Population Size and Genetic Diversity.</title>
        <authorList>
            <person name="Debes A.K."/>
            <person name="Mohammed A."/>
            <person name="Maseke I."/>
            <person name="Almeida M."/>
            <person name="Li S."/>
            <person name="Matimba H."/>
            <person name="Joachim A."/>
            <person name="Mizinduko M."/>
            <person name="Nyanga S."/>
            <person name="Kelly M."/>
            <person name="Kachwamba Y."/>
            <person name="Schaffer A.M."/>
            <person name="Nyanga A.S."/>
            <person name="Mghamba J."/>
            <person name="Mosha F.S."/>
            <person name="Sack D.A."/>
            <person name="Stine O.C."/>
        </authorList>
    </citation>
    <scope>NUCLEOTIDE SEQUENCE</scope>
    <source>
        <strain evidence="4">TDS0091212</strain>
    </source>
</reference>
<evidence type="ECO:0000313" key="1">
    <source>
        <dbReference type="EMBL" id="CSB07721.1"/>
    </source>
</evidence>
<dbReference type="EMBL" id="JAHBND010000443">
    <property type="protein sequence ID" value="MBS7673808.1"/>
    <property type="molecule type" value="Genomic_DNA"/>
</dbReference>
<evidence type="ECO:0000313" key="4">
    <source>
        <dbReference type="EMBL" id="MBS7673808.1"/>
    </source>
</evidence>
<evidence type="ECO:0000313" key="7">
    <source>
        <dbReference type="Proteomes" id="UP000041770"/>
    </source>
</evidence>
<reference evidence="3 9" key="4">
    <citation type="submission" date="2019-09" db="EMBL/GenBank/DDBJ databases">
        <authorList>
            <person name="Kritzky A."/>
            <person name="Schelkanova E.Y."/>
            <person name="Alkhova Z.V."/>
            <person name="Smirnova N.I."/>
        </authorList>
    </citation>
    <scope>NUCLEOTIDE SEQUENCE [LARGE SCALE GENOMIC DNA]</scope>
    <source>
        <strain evidence="3 9">M1526</strain>
    </source>
</reference>
<evidence type="ECO:0000313" key="5">
    <source>
        <dbReference type="EMBL" id="MVD23492.1"/>
    </source>
</evidence>
<dbReference type="Proteomes" id="UP000041770">
    <property type="component" value="Unassembled WGS sequence"/>
</dbReference>
<evidence type="ECO:0000313" key="9">
    <source>
        <dbReference type="Proteomes" id="UP000323225"/>
    </source>
</evidence>
<dbReference type="Proteomes" id="UP001196338">
    <property type="component" value="Unassembled WGS sequence"/>
</dbReference>
<dbReference type="Proteomes" id="UP000044806">
    <property type="component" value="Unassembled WGS sequence"/>
</dbReference>
<dbReference type="Proteomes" id="UP000323819">
    <property type="component" value="Unassembled WGS sequence"/>
</dbReference>
<protein>
    <submittedName>
        <fullName evidence="3">DUF945 domain-containing protein</fullName>
    </submittedName>
    <submittedName>
        <fullName evidence="1">Lipoprotein</fullName>
    </submittedName>
    <submittedName>
        <fullName evidence="4">YdgA family protein</fullName>
    </submittedName>
</protein>
<dbReference type="EMBL" id="VUAA01000008">
    <property type="protein sequence ID" value="KAA1255042.1"/>
    <property type="molecule type" value="Genomic_DNA"/>
</dbReference>
<keyword evidence="1" id="KW-0449">Lipoprotein</keyword>
<dbReference type="EMBL" id="VSIJ01000036">
    <property type="protein sequence ID" value="TXX64343.1"/>
    <property type="molecule type" value="Genomic_DNA"/>
</dbReference>
<dbReference type="AlphaFoldDB" id="A0A085SPR3"/>
<reference evidence="6 10" key="3">
    <citation type="submission" date="2019-06" db="EMBL/GenBank/DDBJ databases">
        <title>Vibrio cholerae phylogeny based on whole-genome sequencing reveals genetic diversity and population strucutre.</title>
        <authorList>
            <person name="Zhiqiu Y."/>
            <person name="Bin L."/>
            <person name="Lingyan J."/>
        </authorList>
    </citation>
    <scope>NUCLEOTIDE SEQUENCE [LARGE SCALE GENOMIC DNA]</scope>
    <source>
        <strain evidence="6 10">N2814</strain>
    </source>
</reference>
<reference evidence="7 8" key="1">
    <citation type="submission" date="2015-07" db="EMBL/GenBank/DDBJ databases">
        <authorList>
            <consortium name="Pathogen Informatics"/>
        </authorList>
    </citation>
    <scope>NUCLEOTIDE SEQUENCE [LARGE SCALE GENOMIC DNA]</scope>
    <source>
        <strain evidence="2 7">A316</strain>
        <strain evidence="1 8">A51</strain>
    </source>
</reference>
<name>A0A085SPR3_VIBCL</name>
<evidence type="ECO:0000313" key="10">
    <source>
        <dbReference type="Proteomes" id="UP000323819"/>
    </source>
</evidence>
<dbReference type="KEGG" id="vcq:EN18_09105"/>
<evidence type="ECO:0000313" key="6">
    <source>
        <dbReference type="EMBL" id="TXX64343.1"/>
    </source>
</evidence>
<sequence>MKSIKMIGAVGGAVALGLCWPLAVGQIGESAIKDGLNNFESSSTKAELVNYQRGYLSSQMQTRYKITDPTIVAQLEAEGIPTEILVDSTLTHGLMGVSAVSTLPQFPEFPLQILSNTKLNGNTDYTVKLEQWNYVFQGEEPVAVTIEPAQMSGSLTTLGEMTFQLNVPKIILDFENQAQMVLSQITGDGQGKESDGLWLGAQNFKLDKLSVNQEGQTEFDMGGFTYHFTSGLDTTQTRFTTAHKMKIADAKYSGGEFKEFALDFTLGDLDTTATKALSKLYQGAPEMTEQDVEQILPQVEALFSKGFFVSVDNFSANISGGDFASNWRLNVPEGTENLLQDPMAVIPALTGQTKTYISNQLVTAFPFIAQGIDQLMMMEMMTQDDKGYTLQAEIKEGNVVFPNGKTMPLVMLLMPLMMSQG</sequence>
<dbReference type="OMA" id="CWPFATG"/>
<reference evidence="4" key="5">
    <citation type="submission" date="2021-05" db="EMBL/GenBank/DDBJ databases">
        <authorList>
            <person name="Stine C."/>
        </authorList>
    </citation>
    <scope>NUCLEOTIDE SEQUENCE</scope>
    <source>
        <strain evidence="4">TDS0091212</strain>
    </source>
</reference>
<accession>A0A085SPR3</accession>
<dbReference type="EMBL" id="QZRB01000010">
    <property type="protein sequence ID" value="MVD23492.1"/>
    <property type="molecule type" value="Genomic_DNA"/>
</dbReference>
<evidence type="ECO:0000313" key="3">
    <source>
        <dbReference type="EMBL" id="KAA1255042.1"/>
    </source>
</evidence>
<dbReference type="EMBL" id="CWQY01000021">
    <property type="protein sequence ID" value="CSC99956.1"/>
    <property type="molecule type" value="Genomic_DNA"/>
</dbReference>
<dbReference type="EMBL" id="CWOW01000022">
    <property type="protein sequence ID" value="CSB07721.1"/>
    <property type="molecule type" value="Genomic_DNA"/>
</dbReference>
<dbReference type="RefSeq" id="WP_000835928.1">
    <property type="nucleotide sequence ID" value="NZ_AP018677.1"/>
</dbReference>
<dbReference type="Proteomes" id="UP000471242">
    <property type="component" value="Unassembled WGS sequence"/>
</dbReference>
<gene>
    <name evidence="5" type="ORF">D6U24_09000</name>
    <name evidence="1" type="ORF">ERS013165_03294</name>
    <name evidence="2" type="ORF">ERS013200_02851</name>
    <name evidence="3" type="ORF">F0M16_09250</name>
    <name evidence="6" type="ORF">FXF03_16080</name>
    <name evidence="4" type="ORF">KIN13_10250</name>
</gene>
<evidence type="ECO:0000313" key="8">
    <source>
        <dbReference type="Proteomes" id="UP000044806"/>
    </source>
</evidence>
<organism evidence="3 9">
    <name type="scientific">Vibrio cholerae</name>
    <dbReference type="NCBI Taxonomy" id="666"/>
    <lineage>
        <taxon>Bacteria</taxon>
        <taxon>Pseudomonadati</taxon>
        <taxon>Pseudomonadota</taxon>
        <taxon>Gammaproteobacteria</taxon>
        <taxon>Vibrionales</taxon>
        <taxon>Vibrionaceae</taxon>
        <taxon>Vibrio</taxon>
    </lineage>
</organism>